<protein>
    <submittedName>
        <fullName evidence="1">Uncharacterized protein</fullName>
    </submittedName>
</protein>
<accession>A0AAW0X909</accession>
<name>A0AAW0X909_CHEQU</name>
<dbReference type="EMBL" id="JARKIK010000045">
    <property type="protein sequence ID" value="KAK8736062.1"/>
    <property type="molecule type" value="Genomic_DNA"/>
</dbReference>
<reference evidence="1 2" key="1">
    <citation type="journal article" date="2024" name="BMC Genomics">
        <title>Genome assembly of redclaw crayfish (Cherax quadricarinatus) provides insights into its immune adaptation and hypoxia tolerance.</title>
        <authorList>
            <person name="Liu Z."/>
            <person name="Zheng J."/>
            <person name="Li H."/>
            <person name="Fang K."/>
            <person name="Wang S."/>
            <person name="He J."/>
            <person name="Zhou D."/>
            <person name="Weng S."/>
            <person name="Chi M."/>
            <person name="Gu Z."/>
            <person name="He J."/>
            <person name="Li F."/>
            <person name="Wang M."/>
        </authorList>
    </citation>
    <scope>NUCLEOTIDE SEQUENCE [LARGE SCALE GENOMIC DNA]</scope>
    <source>
        <strain evidence="1">ZL_2023a</strain>
    </source>
</reference>
<keyword evidence="2" id="KW-1185">Reference proteome</keyword>
<organism evidence="1 2">
    <name type="scientific">Cherax quadricarinatus</name>
    <name type="common">Australian red claw crayfish</name>
    <dbReference type="NCBI Taxonomy" id="27406"/>
    <lineage>
        <taxon>Eukaryota</taxon>
        <taxon>Metazoa</taxon>
        <taxon>Ecdysozoa</taxon>
        <taxon>Arthropoda</taxon>
        <taxon>Crustacea</taxon>
        <taxon>Multicrustacea</taxon>
        <taxon>Malacostraca</taxon>
        <taxon>Eumalacostraca</taxon>
        <taxon>Eucarida</taxon>
        <taxon>Decapoda</taxon>
        <taxon>Pleocyemata</taxon>
        <taxon>Astacidea</taxon>
        <taxon>Parastacoidea</taxon>
        <taxon>Parastacidae</taxon>
        <taxon>Cherax</taxon>
    </lineage>
</organism>
<feature type="non-terminal residue" evidence="1">
    <location>
        <position position="122"/>
    </location>
</feature>
<gene>
    <name evidence="1" type="ORF">OTU49_005214</name>
</gene>
<dbReference type="Proteomes" id="UP001445076">
    <property type="component" value="Unassembled WGS sequence"/>
</dbReference>
<evidence type="ECO:0000313" key="1">
    <source>
        <dbReference type="EMBL" id="KAK8736062.1"/>
    </source>
</evidence>
<dbReference type="AlphaFoldDB" id="A0AAW0X909"/>
<evidence type="ECO:0000313" key="2">
    <source>
        <dbReference type="Proteomes" id="UP001445076"/>
    </source>
</evidence>
<comment type="caution">
    <text evidence="1">The sequence shown here is derived from an EMBL/GenBank/DDBJ whole genome shotgun (WGS) entry which is preliminary data.</text>
</comment>
<proteinExistence type="predicted"/>
<sequence>MLEALQYSMTGLLYTDLMQCKYQPHVFFTLWSAHTMGSSHHGFLTPRVAHTTGCSHHGLLTPRAAHATGCSRHGLLTPRAAHATGCLHHGLLTLGCFSNLCQRHCSSFRTGGTEKSLLPYVL</sequence>